<dbReference type="InterPro" id="IPR015399">
    <property type="entry name" value="DUF1977_DnaJ-like"/>
</dbReference>
<keyword evidence="5" id="KW-0472">Membrane</keyword>
<evidence type="ECO:0000256" key="1">
    <source>
        <dbReference type="ARBA" id="ARBA00004389"/>
    </source>
</evidence>
<evidence type="ECO:0000259" key="7">
    <source>
        <dbReference type="PROSITE" id="PS50076"/>
    </source>
</evidence>
<feature type="compositionally biased region" description="Low complexity" evidence="6">
    <location>
        <begin position="95"/>
        <end position="119"/>
    </location>
</feature>
<protein>
    <recommendedName>
        <fullName evidence="7">J domain-containing protein</fullName>
    </recommendedName>
</protein>
<dbReference type="InterPro" id="IPR001623">
    <property type="entry name" value="DnaJ_domain"/>
</dbReference>
<dbReference type="PROSITE" id="PS00636">
    <property type="entry name" value="DNAJ_1"/>
    <property type="match status" value="1"/>
</dbReference>
<name>A0A9P8Q8R4_WICPI</name>
<dbReference type="GO" id="GO:0030544">
    <property type="term" value="F:Hsp70 protein binding"/>
    <property type="evidence" value="ECO:0007669"/>
    <property type="project" value="TreeGrafter"/>
</dbReference>
<keyword evidence="2" id="KW-0812">Transmembrane</keyword>
<dbReference type="Gene3D" id="1.10.287.110">
    <property type="entry name" value="DnaJ domain"/>
    <property type="match status" value="1"/>
</dbReference>
<dbReference type="InterPro" id="IPR018253">
    <property type="entry name" value="DnaJ_domain_CS"/>
</dbReference>
<organism evidence="8 9">
    <name type="scientific">Wickerhamomyces pijperi</name>
    <name type="common">Yeast</name>
    <name type="synonym">Pichia pijperi</name>
    <dbReference type="NCBI Taxonomy" id="599730"/>
    <lineage>
        <taxon>Eukaryota</taxon>
        <taxon>Fungi</taxon>
        <taxon>Dikarya</taxon>
        <taxon>Ascomycota</taxon>
        <taxon>Saccharomycotina</taxon>
        <taxon>Saccharomycetes</taxon>
        <taxon>Phaffomycetales</taxon>
        <taxon>Wickerhamomycetaceae</taxon>
        <taxon>Wickerhamomyces</taxon>
    </lineage>
</organism>
<reference evidence="8" key="1">
    <citation type="journal article" date="2021" name="Open Biol.">
        <title>Shared evolutionary footprints suggest mitochondrial oxidative damage underlies multiple complex I losses in fungi.</title>
        <authorList>
            <person name="Schikora-Tamarit M.A."/>
            <person name="Marcet-Houben M."/>
            <person name="Nosek J."/>
            <person name="Gabaldon T."/>
        </authorList>
    </citation>
    <scope>NUCLEOTIDE SEQUENCE</scope>
    <source>
        <strain evidence="8">CBS2887</strain>
    </source>
</reference>
<feature type="region of interest" description="Disordered" evidence="6">
    <location>
        <begin position="176"/>
        <end position="195"/>
    </location>
</feature>
<dbReference type="CDD" id="cd06257">
    <property type="entry name" value="DnaJ"/>
    <property type="match status" value="1"/>
</dbReference>
<comment type="subcellular location">
    <subcellularLocation>
        <location evidence="1">Endoplasmic reticulum membrane</location>
        <topology evidence="1">Single-pass membrane protein</topology>
    </subcellularLocation>
</comment>
<proteinExistence type="predicted"/>
<evidence type="ECO:0000256" key="6">
    <source>
        <dbReference type="SAM" id="MobiDB-lite"/>
    </source>
</evidence>
<sequence>MSDRSYTKEQEVIVERILKHNNHEYYKILEIEKTSTESEIKKAYRKISLKVHPDKNGHPKADECFKRVNKAFEVLGDASKKRIFDQTGADPDSRFGASSSSSGGHPGFQGHPGFNFNGFPQGGSPFGFQAGPGAGAFQADDLFDILFGGGAGGTTFTFGGPGGVRFTTAGGNPFNGGGGFQQRRPHTAGGQGQRQANQGQVLSSWEVLKQLLPVLLVIALPLISNFFFGSDSVENYQFQKNYKYSNELISPKISIPYYVTTKTKNNLTPKKLTKLNRAVEEEYIDNLRTNCQYEKNEKERRINEAYGWFFPDEEKLNKAQALKLPTCERLEEIATMLL</sequence>
<dbReference type="PANTHER" id="PTHR43908:SF3">
    <property type="entry name" value="AT29763P-RELATED"/>
    <property type="match status" value="1"/>
</dbReference>
<dbReference type="GO" id="GO:0071218">
    <property type="term" value="P:cellular response to misfolded protein"/>
    <property type="evidence" value="ECO:0007669"/>
    <property type="project" value="TreeGrafter"/>
</dbReference>
<evidence type="ECO:0000313" key="9">
    <source>
        <dbReference type="Proteomes" id="UP000774326"/>
    </source>
</evidence>
<comment type="caution">
    <text evidence="8">The sequence shown here is derived from an EMBL/GenBank/DDBJ whole genome shotgun (WGS) entry which is preliminary data.</text>
</comment>
<dbReference type="InterPro" id="IPR036869">
    <property type="entry name" value="J_dom_sf"/>
</dbReference>
<keyword evidence="4" id="KW-1133">Transmembrane helix</keyword>
<dbReference type="PROSITE" id="PS50076">
    <property type="entry name" value="DNAJ_2"/>
    <property type="match status" value="1"/>
</dbReference>
<dbReference type="OrthoDB" id="1507364at2759"/>
<dbReference type="SMART" id="SM00271">
    <property type="entry name" value="DnaJ"/>
    <property type="match status" value="1"/>
</dbReference>
<dbReference type="AlphaFoldDB" id="A0A9P8Q8R4"/>
<feature type="domain" description="J" evidence="7">
    <location>
        <begin position="24"/>
        <end position="88"/>
    </location>
</feature>
<evidence type="ECO:0000256" key="4">
    <source>
        <dbReference type="ARBA" id="ARBA00022989"/>
    </source>
</evidence>
<accession>A0A9P8Q8R4</accession>
<evidence type="ECO:0000256" key="5">
    <source>
        <dbReference type="ARBA" id="ARBA00023136"/>
    </source>
</evidence>
<dbReference type="InterPro" id="IPR051100">
    <property type="entry name" value="DnaJ_subfamily_B/C"/>
</dbReference>
<dbReference type="Pfam" id="PF09320">
    <property type="entry name" value="DUF1977"/>
    <property type="match status" value="1"/>
</dbReference>
<keyword evidence="3" id="KW-0256">Endoplasmic reticulum</keyword>
<dbReference type="GO" id="GO:0005789">
    <property type="term" value="C:endoplasmic reticulum membrane"/>
    <property type="evidence" value="ECO:0007669"/>
    <property type="project" value="UniProtKB-SubCell"/>
</dbReference>
<dbReference type="PANTHER" id="PTHR43908">
    <property type="entry name" value="AT29763P-RELATED"/>
    <property type="match status" value="1"/>
</dbReference>
<dbReference type="PRINTS" id="PR00625">
    <property type="entry name" value="JDOMAIN"/>
</dbReference>
<feature type="region of interest" description="Disordered" evidence="6">
    <location>
        <begin position="85"/>
        <end position="127"/>
    </location>
</feature>
<evidence type="ECO:0000313" key="8">
    <source>
        <dbReference type="EMBL" id="KAH3686462.1"/>
    </source>
</evidence>
<evidence type="ECO:0000256" key="2">
    <source>
        <dbReference type="ARBA" id="ARBA00022692"/>
    </source>
</evidence>
<dbReference type="EMBL" id="JAEUBG010001424">
    <property type="protein sequence ID" value="KAH3686462.1"/>
    <property type="molecule type" value="Genomic_DNA"/>
</dbReference>
<reference evidence="8" key="2">
    <citation type="submission" date="2021-01" db="EMBL/GenBank/DDBJ databases">
        <authorList>
            <person name="Schikora-Tamarit M.A."/>
        </authorList>
    </citation>
    <scope>NUCLEOTIDE SEQUENCE</scope>
    <source>
        <strain evidence="8">CBS2887</strain>
    </source>
</reference>
<dbReference type="SUPFAM" id="SSF46565">
    <property type="entry name" value="Chaperone J-domain"/>
    <property type="match status" value="1"/>
</dbReference>
<evidence type="ECO:0000256" key="3">
    <source>
        <dbReference type="ARBA" id="ARBA00022824"/>
    </source>
</evidence>
<dbReference type="Proteomes" id="UP000774326">
    <property type="component" value="Unassembled WGS sequence"/>
</dbReference>
<gene>
    <name evidence="8" type="ORF">WICPIJ_002549</name>
</gene>
<dbReference type="Pfam" id="PF00226">
    <property type="entry name" value="DnaJ"/>
    <property type="match status" value="1"/>
</dbReference>
<keyword evidence="9" id="KW-1185">Reference proteome</keyword>